<dbReference type="PANTHER" id="PTHR14289">
    <property type="entry name" value="F-BOX ONLY PROTEIN 3"/>
    <property type="match status" value="1"/>
</dbReference>
<gene>
    <name evidence="1" type="ORF">TTEB3V08_LOCUS2911</name>
</gene>
<dbReference type="GO" id="GO:0005634">
    <property type="term" value="C:nucleus"/>
    <property type="evidence" value="ECO:0007669"/>
    <property type="project" value="TreeGrafter"/>
</dbReference>
<dbReference type="SUPFAM" id="SSF141255">
    <property type="entry name" value="YccV-like"/>
    <property type="match status" value="1"/>
</dbReference>
<dbReference type="EMBL" id="OE000727">
    <property type="protein sequence ID" value="CAD7454818.1"/>
    <property type="molecule type" value="Genomic_DNA"/>
</dbReference>
<name>A0A7R9FJM2_9NEOP</name>
<dbReference type="GO" id="GO:0003677">
    <property type="term" value="F:DNA binding"/>
    <property type="evidence" value="ECO:0007669"/>
    <property type="project" value="InterPro"/>
</dbReference>
<dbReference type="AlphaFoldDB" id="A0A7R9FJM2"/>
<protein>
    <submittedName>
        <fullName evidence="1">Uncharacterized protein</fullName>
    </submittedName>
</protein>
<dbReference type="GO" id="GO:0042645">
    <property type="term" value="C:mitochondrial nucleoid"/>
    <property type="evidence" value="ECO:0007669"/>
    <property type="project" value="TreeGrafter"/>
</dbReference>
<dbReference type="PANTHER" id="PTHR14289:SF16">
    <property type="entry name" value="POLYMERASE DELTA-INTERACTING PROTEIN 2"/>
    <property type="match status" value="1"/>
</dbReference>
<dbReference type="GO" id="GO:0070987">
    <property type="term" value="P:error-free translesion synthesis"/>
    <property type="evidence" value="ECO:0007669"/>
    <property type="project" value="TreeGrafter"/>
</dbReference>
<organism evidence="1">
    <name type="scientific">Timema tahoe</name>
    <dbReference type="NCBI Taxonomy" id="61484"/>
    <lineage>
        <taxon>Eukaryota</taxon>
        <taxon>Metazoa</taxon>
        <taxon>Ecdysozoa</taxon>
        <taxon>Arthropoda</taxon>
        <taxon>Hexapoda</taxon>
        <taxon>Insecta</taxon>
        <taxon>Pterygota</taxon>
        <taxon>Neoptera</taxon>
        <taxon>Polyneoptera</taxon>
        <taxon>Phasmatodea</taxon>
        <taxon>Timematodea</taxon>
        <taxon>Timematoidea</taxon>
        <taxon>Timematidae</taxon>
        <taxon>Timema</taxon>
    </lineage>
</organism>
<evidence type="ECO:0000313" key="1">
    <source>
        <dbReference type="EMBL" id="CAD7454818.1"/>
    </source>
</evidence>
<accession>A0A7R9FJM2</accession>
<dbReference type="InterPro" id="IPR036623">
    <property type="entry name" value="Hemimethylated_DNA-bd_sf"/>
</dbReference>
<reference evidence="1" key="1">
    <citation type="submission" date="2020-11" db="EMBL/GenBank/DDBJ databases">
        <authorList>
            <person name="Tran Van P."/>
        </authorList>
    </citation>
    <scope>NUCLEOTIDE SEQUENCE</scope>
</reference>
<sequence>MKTTPSSPDRDSSLDLLVLGSLAQHETSVLSNYAIETGSLEYSLADKGRFRLVGFDTSHERSKGQGNVVEQFQACGKVFKAVEHCVTTEYGLSFSEVGVVHALLGLHSVPHQDGQSSTSLQRFRARLAEVGRLETPKIQGKYDTGQLFLHRVFGYRGVVLFPWLARVYDRDVPNKRDG</sequence>
<proteinExistence type="predicted"/>